<comment type="caution">
    <text evidence="2">The sequence shown here is derived from an EMBL/GenBank/DDBJ whole genome shotgun (WGS) entry which is preliminary data.</text>
</comment>
<dbReference type="AlphaFoldDB" id="A0A392VG62"/>
<evidence type="ECO:0000313" key="3">
    <source>
        <dbReference type="Proteomes" id="UP000265520"/>
    </source>
</evidence>
<feature type="non-terminal residue" evidence="2">
    <location>
        <position position="1"/>
    </location>
</feature>
<dbReference type="EMBL" id="LXQA011125013">
    <property type="protein sequence ID" value="MCI85835.1"/>
    <property type="molecule type" value="Genomic_DNA"/>
</dbReference>
<dbReference type="Proteomes" id="UP000265520">
    <property type="component" value="Unassembled WGS sequence"/>
</dbReference>
<protein>
    <submittedName>
        <fullName evidence="2">Uncharacterized protein</fullName>
    </submittedName>
</protein>
<sequence>EDNMAEEQELSDSEEQQELSEDEKFEAWK</sequence>
<accession>A0A392VG62</accession>
<organism evidence="2 3">
    <name type="scientific">Trifolium medium</name>
    <dbReference type="NCBI Taxonomy" id="97028"/>
    <lineage>
        <taxon>Eukaryota</taxon>
        <taxon>Viridiplantae</taxon>
        <taxon>Streptophyta</taxon>
        <taxon>Embryophyta</taxon>
        <taxon>Tracheophyta</taxon>
        <taxon>Spermatophyta</taxon>
        <taxon>Magnoliopsida</taxon>
        <taxon>eudicotyledons</taxon>
        <taxon>Gunneridae</taxon>
        <taxon>Pentapetalae</taxon>
        <taxon>rosids</taxon>
        <taxon>fabids</taxon>
        <taxon>Fabales</taxon>
        <taxon>Fabaceae</taxon>
        <taxon>Papilionoideae</taxon>
        <taxon>50 kb inversion clade</taxon>
        <taxon>NPAAA clade</taxon>
        <taxon>Hologalegina</taxon>
        <taxon>IRL clade</taxon>
        <taxon>Trifolieae</taxon>
        <taxon>Trifolium</taxon>
    </lineage>
</organism>
<keyword evidence="3" id="KW-1185">Reference proteome</keyword>
<evidence type="ECO:0000256" key="1">
    <source>
        <dbReference type="SAM" id="MobiDB-lite"/>
    </source>
</evidence>
<proteinExistence type="predicted"/>
<name>A0A392VG62_9FABA</name>
<reference evidence="2 3" key="1">
    <citation type="journal article" date="2018" name="Front. Plant Sci.">
        <title>Red Clover (Trifolium pratense) and Zigzag Clover (T. medium) - A Picture of Genomic Similarities and Differences.</title>
        <authorList>
            <person name="Dluhosova J."/>
            <person name="Istvanek J."/>
            <person name="Nedelnik J."/>
            <person name="Repkova J."/>
        </authorList>
    </citation>
    <scope>NUCLEOTIDE SEQUENCE [LARGE SCALE GENOMIC DNA]</scope>
    <source>
        <strain evidence="3">cv. 10/8</strain>
        <tissue evidence="2">Leaf</tissue>
    </source>
</reference>
<feature type="region of interest" description="Disordered" evidence="1">
    <location>
        <begin position="1"/>
        <end position="29"/>
    </location>
</feature>
<evidence type="ECO:0000313" key="2">
    <source>
        <dbReference type="EMBL" id="MCI85835.1"/>
    </source>
</evidence>